<evidence type="ECO:0000256" key="2">
    <source>
        <dbReference type="ARBA" id="ARBA00023082"/>
    </source>
</evidence>
<comment type="caution">
    <text evidence="6">The sequence shown here is derived from an EMBL/GenBank/DDBJ whole genome shotgun (WGS) entry which is preliminary data.</text>
</comment>
<keyword evidence="4" id="KW-0804">Transcription</keyword>
<keyword evidence="1" id="KW-0805">Transcription regulation</keyword>
<name>A0ABT0U8N8_9BACT</name>
<dbReference type="SUPFAM" id="SSF88946">
    <property type="entry name" value="Sigma2 domain of RNA polymerase sigma factors"/>
    <property type="match status" value="1"/>
</dbReference>
<dbReference type="InterPro" id="IPR039425">
    <property type="entry name" value="RNA_pol_sigma-70-like"/>
</dbReference>
<dbReference type="PANTHER" id="PTHR43133:SF8">
    <property type="entry name" value="RNA POLYMERASE SIGMA FACTOR HI_1459-RELATED"/>
    <property type="match status" value="1"/>
</dbReference>
<evidence type="ECO:0000313" key="6">
    <source>
        <dbReference type="EMBL" id="MCM2372773.1"/>
    </source>
</evidence>
<reference evidence="6 7" key="1">
    <citation type="journal article" date="2022" name="Syst. Appl. Microbiol.">
        <title>Rhodopirellula aestuarii sp. nov., a novel member of the genus Rhodopirellula isolated from brackish sediments collected in the Tagus River estuary, Portugal.</title>
        <authorList>
            <person name="Vitorino I.R."/>
            <person name="Klimek D."/>
            <person name="Calusinska M."/>
            <person name="Lobo-da-Cunha A."/>
            <person name="Vasconcelos V."/>
            <person name="Lage O.M."/>
        </authorList>
    </citation>
    <scope>NUCLEOTIDE SEQUENCE [LARGE SCALE GENOMIC DNA]</scope>
    <source>
        <strain evidence="6 7">ICT_H3.1</strain>
    </source>
</reference>
<dbReference type="RefSeq" id="WP_250930408.1">
    <property type="nucleotide sequence ID" value="NZ_JAMQBK010000052.1"/>
</dbReference>
<dbReference type="InterPro" id="IPR013325">
    <property type="entry name" value="RNA_pol_sigma_r2"/>
</dbReference>
<evidence type="ECO:0000259" key="5">
    <source>
        <dbReference type="Pfam" id="PF04542"/>
    </source>
</evidence>
<sequence>MKRSNVPSSRSFQTSDTSLTLLERVCAGEDASWEKFVHMYGPLVYSWCRRAGLSPEDAGDISQDVFTTLSQKLAQFERRRPGDSFRRWLKTITNNRARDFHRWQRDRPKAKGGTSAQLYMVDLPTEVTDELCDESDDERAEELSHLLKQATELVREDFEPNTWQAFWQTVVQSRATADVAADLQLSVNAVRIAKSRVRARLRSEMAGLLNDPLSESGE</sequence>
<dbReference type="Pfam" id="PF04542">
    <property type="entry name" value="Sigma70_r2"/>
    <property type="match status" value="1"/>
</dbReference>
<feature type="domain" description="RNA polymerase sigma-70 region 2" evidence="5">
    <location>
        <begin position="37"/>
        <end position="105"/>
    </location>
</feature>
<dbReference type="InterPro" id="IPR007627">
    <property type="entry name" value="RNA_pol_sigma70_r2"/>
</dbReference>
<dbReference type="InterPro" id="IPR014284">
    <property type="entry name" value="RNA_pol_sigma-70_dom"/>
</dbReference>
<keyword evidence="3" id="KW-0238">DNA-binding</keyword>
<keyword evidence="2" id="KW-0731">Sigma factor</keyword>
<evidence type="ECO:0000256" key="3">
    <source>
        <dbReference type="ARBA" id="ARBA00023125"/>
    </source>
</evidence>
<dbReference type="NCBIfam" id="TIGR02937">
    <property type="entry name" value="sigma70-ECF"/>
    <property type="match status" value="1"/>
</dbReference>
<evidence type="ECO:0000256" key="4">
    <source>
        <dbReference type="ARBA" id="ARBA00023163"/>
    </source>
</evidence>
<organism evidence="6 7">
    <name type="scientific">Aporhodopirellula aestuarii</name>
    <dbReference type="NCBI Taxonomy" id="2950107"/>
    <lineage>
        <taxon>Bacteria</taxon>
        <taxon>Pseudomonadati</taxon>
        <taxon>Planctomycetota</taxon>
        <taxon>Planctomycetia</taxon>
        <taxon>Pirellulales</taxon>
        <taxon>Pirellulaceae</taxon>
        <taxon>Aporhodopirellula</taxon>
    </lineage>
</organism>
<dbReference type="PANTHER" id="PTHR43133">
    <property type="entry name" value="RNA POLYMERASE ECF-TYPE SIGMA FACTO"/>
    <property type="match status" value="1"/>
</dbReference>
<protein>
    <submittedName>
        <fullName evidence="6">RNA polymerase sigma factor</fullName>
    </submittedName>
</protein>
<evidence type="ECO:0000256" key="1">
    <source>
        <dbReference type="ARBA" id="ARBA00023015"/>
    </source>
</evidence>
<keyword evidence="7" id="KW-1185">Reference proteome</keyword>
<proteinExistence type="predicted"/>
<accession>A0ABT0U8N8</accession>
<evidence type="ECO:0000313" key="7">
    <source>
        <dbReference type="Proteomes" id="UP001202961"/>
    </source>
</evidence>
<dbReference type="Proteomes" id="UP001202961">
    <property type="component" value="Unassembled WGS sequence"/>
</dbReference>
<gene>
    <name evidence="6" type="ORF">NB063_19335</name>
</gene>
<dbReference type="EMBL" id="JAMQBK010000052">
    <property type="protein sequence ID" value="MCM2372773.1"/>
    <property type="molecule type" value="Genomic_DNA"/>
</dbReference>
<dbReference type="Gene3D" id="1.10.1740.10">
    <property type="match status" value="1"/>
</dbReference>